<proteinExistence type="predicted"/>
<dbReference type="PANTHER" id="PTHR43798">
    <property type="entry name" value="MONOACYLGLYCEROL LIPASE"/>
    <property type="match status" value="1"/>
</dbReference>
<evidence type="ECO:0000256" key="1">
    <source>
        <dbReference type="SAM" id="SignalP"/>
    </source>
</evidence>
<organism evidence="3 4">
    <name type="scientific">Winogradskyella jejuensis</name>
    <dbReference type="NCBI Taxonomy" id="1089305"/>
    <lineage>
        <taxon>Bacteria</taxon>
        <taxon>Pseudomonadati</taxon>
        <taxon>Bacteroidota</taxon>
        <taxon>Flavobacteriia</taxon>
        <taxon>Flavobacteriales</taxon>
        <taxon>Flavobacteriaceae</taxon>
        <taxon>Winogradskyella</taxon>
    </lineage>
</organism>
<name>A0A1M5MXM5_9FLAO</name>
<dbReference type="AlphaFoldDB" id="A0A1M5MXM5"/>
<keyword evidence="4" id="KW-1185">Reference proteome</keyword>
<dbReference type="SUPFAM" id="SSF53474">
    <property type="entry name" value="alpha/beta-Hydrolases"/>
    <property type="match status" value="1"/>
</dbReference>
<protein>
    <submittedName>
        <fullName evidence="3">Pimeloyl-ACP methyl ester carboxylesterase</fullName>
    </submittedName>
</protein>
<accession>A0A1M5MXM5</accession>
<dbReference type="OrthoDB" id="7172093at2"/>
<dbReference type="InterPro" id="IPR000073">
    <property type="entry name" value="AB_hydrolase_1"/>
</dbReference>
<dbReference type="InterPro" id="IPR050266">
    <property type="entry name" value="AB_hydrolase_sf"/>
</dbReference>
<dbReference type="RefSeq" id="WP_073083881.1">
    <property type="nucleotide sequence ID" value="NZ_FQWS01000001.1"/>
</dbReference>
<sequence>MKNIISLCFAIVLFSSIQAQENNPPIHVEVTGSGVPILLIPGFTVPGESWNETVKHLAKDYECHVVTLAGFGGKAPIAFPWLPKVNKALQDYILEKELQNLTVIGHSLGGTIAIWLASRENLKLSKIILVDALPAAGALMFPNYNPDNLAYESPFNNQQLAMSENDFNQLAAGMSQGMSLNVKAQEQIKNWIIEADRKTYVYGYTDYLKLDLREDLKKITIPVTILAADKPFGKEMVTKNYIDQYANLEDYDLIIAENSAHFIMFDQPEWFLEQIKSCLASK</sequence>
<feature type="chain" id="PRO_5013155369" evidence="1">
    <location>
        <begin position="20"/>
        <end position="282"/>
    </location>
</feature>
<reference evidence="4" key="1">
    <citation type="submission" date="2016-11" db="EMBL/GenBank/DDBJ databases">
        <authorList>
            <person name="Varghese N."/>
            <person name="Submissions S."/>
        </authorList>
    </citation>
    <scope>NUCLEOTIDE SEQUENCE [LARGE SCALE GENOMIC DNA]</scope>
    <source>
        <strain evidence="4">DSM 25330</strain>
    </source>
</reference>
<dbReference type="InterPro" id="IPR029058">
    <property type="entry name" value="AB_hydrolase_fold"/>
</dbReference>
<feature type="signal peptide" evidence="1">
    <location>
        <begin position="1"/>
        <end position="19"/>
    </location>
</feature>
<dbReference type="Proteomes" id="UP000184522">
    <property type="component" value="Unassembled WGS sequence"/>
</dbReference>
<dbReference type="STRING" id="1089305.SAMN05444148_1029"/>
<keyword evidence="1" id="KW-0732">Signal</keyword>
<evidence type="ECO:0000259" key="2">
    <source>
        <dbReference type="Pfam" id="PF12697"/>
    </source>
</evidence>
<dbReference type="Pfam" id="PF12697">
    <property type="entry name" value="Abhydrolase_6"/>
    <property type="match status" value="1"/>
</dbReference>
<evidence type="ECO:0000313" key="4">
    <source>
        <dbReference type="Proteomes" id="UP000184522"/>
    </source>
</evidence>
<gene>
    <name evidence="3" type="ORF">SAMN05444148_1029</name>
</gene>
<dbReference type="Gene3D" id="3.40.50.1820">
    <property type="entry name" value="alpha/beta hydrolase"/>
    <property type="match status" value="1"/>
</dbReference>
<dbReference type="EMBL" id="FQWS01000001">
    <property type="protein sequence ID" value="SHG82058.1"/>
    <property type="molecule type" value="Genomic_DNA"/>
</dbReference>
<feature type="domain" description="AB hydrolase-1" evidence="2">
    <location>
        <begin position="37"/>
        <end position="273"/>
    </location>
</feature>
<evidence type="ECO:0000313" key="3">
    <source>
        <dbReference type="EMBL" id="SHG82058.1"/>
    </source>
</evidence>